<sequence>MEGRNAFEIHEKGFSDSLHLLDKFSVTTYLMILSSFNNTKAQTHSCVQTAALFMQLVLLVIFVHELYAGMGKDISDIPIQSLITAACIPVYE</sequence>
<comment type="caution">
    <text evidence="1">The sequence shown here is derived from an EMBL/GenBank/DDBJ whole genome shotgun (WGS) entry which is preliminary data.</text>
</comment>
<keyword evidence="2" id="KW-1185">Reference proteome</keyword>
<dbReference type="Proteomes" id="UP001054837">
    <property type="component" value="Unassembled WGS sequence"/>
</dbReference>
<reference evidence="1 2" key="1">
    <citation type="submission" date="2021-06" db="EMBL/GenBank/DDBJ databases">
        <title>Caerostris darwini draft genome.</title>
        <authorList>
            <person name="Kono N."/>
            <person name="Arakawa K."/>
        </authorList>
    </citation>
    <scope>NUCLEOTIDE SEQUENCE [LARGE SCALE GENOMIC DNA]</scope>
</reference>
<evidence type="ECO:0000313" key="2">
    <source>
        <dbReference type="Proteomes" id="UP001054837"/>
    </source>
</evidence>
<evidence type="ECO:0000313" key="1">
    <source>
        <dbReference type="EMBL" id="GIY28395.1"/>
    </source>
</evidence>
<accession>A0AAV4S2S7</accession>
<proteinExistence type="predicted"/>
<name>A0AAV4S2S7_9ARAC</name>
<dbReference type="EMBL" id="BPLQ01007170">
    <property type="protein sequence ID" value="GIY28395.1"/>
    <property type="molecule type" value="Genomic_DNA"/>
</dbReference>
<dbReference type="AlphaFoldDB" id="A0AAV4S2S7"/>
<protein>
    <submittedName>
        <fullName evidence="1">Uncharacterized protein</fullName>
    </submittedName>
</protein>
<organism evidence="1 2">
    <name type="scientific">Caerostris darwini</name>
    <dbReference type="NCBI Taxonomy" id="1538125"/>
    <lineage>
        <taxon>Eukaryota</taxon>
        <taxon>Metazoa</taxon>
        <taxon>Ecdysozoa</taxon>
        <taxon>Arthropoda</taxon>
        <taxon>Chelicerata</taxon>
        <taxon>Arachnida</taxon>
        <taxon>Araneae</taxon>
        <taxon>Araneomorphae</taxon>
        <taxon>Entelegynae</taxon>
        <taxon>Araneoidea</taxon>
        <taxon>Araneidae</taxon>
        <taxon>Caerostris</taxon>
    </lineage>
</organism>
<gene>
    <name evidence="1" type="ORF">CDAR_388631</name>
</gene>